<dbReference type="SUPFAM" id="SSF56112">
    <property type="entry name" value="Protein kinase-like (PK-like)"/>
    <property type="match status" value="1"/>
</dbReference>
<dbReference type="PIRSF" id="PIRSF006221">
    <property type="entry name" value="Ketosamine-3-kinase"/>
    <property type="match status" value="1"/>
</dbReference>
<dbReference type="GO" id="GO:0016301">
    <property type="term" value="F:kinase activity"/>
    <property type="evidence" value="ECO:0007669"/>
    <property type="project" value="UniProtKB-UniRule"/>
</dbReference>
<proteinExistence type="inferred from homology"/>
<sequence length="289" mass="30960">MSDLSTHLESLLGVPVVAEHTVGRGHAWTLYRVRLADGRDAFVKSAVGESGSAANHALSAEAAGLRWLREADAADLIPQLLGGDDRTLVLPWLSSVAPSRAAAVQFGAALAELHAHTVDRYGAPWVGCIATVPQDNAMVAGEWGPWYARYRLQPLVPAAASVLGRDGTRLVERVIDGIGELAGPPEPPCRIHGDLWSGNVLWTERGARLIDPAAHGGHRETDLAMLRLFGAPYLDHILGAYRERFPPAPGVEQRVALHQLYPLLVHVVLFGGGYREQTIAAAEEALSAV</sequence>
<comment type="similarity">
    <text evidence="1">Belongs to the fructosamine kinase family.</text>
</comment>
<dbReference type="OrthoDB" id="5291879at2"/>
<reference evidence="2 3" key="1">
    <citation type="submission" date="2018-02" db="EMBL/GenBank/DDBJ databases">
        <title>8 Nocardia nova and 1 Nocardia cyriacigeorgica strain used for evolution to TMP-SMX.</title>
        <authorList>
            <person name="Mehta H."/>
            <person name="Weng J."/>
            <person name="Shamoo Y."/>
        </authorList>
    </citation>
    <scope>NUCLEOTIDE SEQUENCE [LARGE SCALE GENOMIC DNA]</scope>
    <source>
        <strain evidence="2 3">MDA3139</strain>
    </source>
</reference>
<dbReference type="PANTHER" id="PTHR12149:SF8">
    <property type="entry name" value="PROTEIN-RIBULOSAMINE 3-KINASE"/>
    <property type="match status" value="1"/>
</dbReference>
<keyword evidence="1 2" id="KW-0418">Kinase</keyword>
<evidence type="ECO:0000313" key="3">
    <source>
        <dbReference type="Proteomes" id="UP000239874"/>
    </source>
</evidence>
<dbReference type="EMBL" id="PSZC01000043">
    <property type="protein sequence ID" value="PPJ30746.1"/>
    <property type="molecule type" value="Genomic_DNA"/>
</dbReference>
<organism evidence="2 3">
    <name type="scientific">Nocardia nova</name>
    <dbReference type="NCBI Taxonomy" id="37330"/>
    <lineage>
        <taxon>Bacteria</taxon>
        <taxon>Bacillati</taxon>
        <taxon>Actinomycetota</taxon>
        <taxon>Actinomycetes</taxon>
        <taxon>Mycobacteriales</taxon>
        <taxon>Nocardiaceae</taxon>
        <taxon>Nocardia</taxon>
    </lineage>
</organism>
<comment type="caution">
    <text evidence="2">The sequence shown here is derived from an EMBL/GenBank/DDBJ whole genome shotgun (WGS) entry which is preliminary data.</text>
</comment>
<name>A0A2S6AB58_9NOCA</name>
<dbReference type="InterPro" id="IPR016477">
    <property type="entry name" value="Fructo-/Ketosamine-3-kinase"/>
</dbReference>
<evidence type="ECO:0000313" key="2">
    <source>
        <dbReference type="EMBL" id="PPJ30746.1"/>
    </source>
</evidence>
<dbReference type="InterPro" id="IPR011009">
    <property type="entry name" value="Kinase-like_dom_sf"/>
</dbReference>
<evidence type="ECO:0000256" key="1">
    <source>
        <dbReference type="PIRNR" id="PIRNR006221"/>
    </source>
</evidence>
<protein>
    <submittedName>
        <fullName evidence="2">Fructosamine kinase</fullName>
    </submittedName>
</protein>
<dbReference type="Proteomes" id="UP000239874">
    <property type="component" value="Unassembled WGS sequence"/>
</dbReference>
<dbReference type="AlphaFoldDB" id="A0A2S6AB58"/>
<dbReference type="Pfam" id="PF03881">
    <property type="entry name" value="Fructosamin_kin"/>
    <property type="match status" value="1"/>
</dbReference>
<dbReference type="Gene3D" id="1.20.1270.240">
    <property type="match status" value="1"/>
</dbReference>
<dbReference type="Gene3D" id="3.30.200.20">
    <property type="entry name" value="Phosphorylase Kinase, domain 1"/>
    <property type="match status" value="1"/>
</dbReference>
<accession>A0A2S6AB58</accession>
<dbReference type="RefSeq" id="WP_104379311.1">
    <property type="nucleotide sequence ID" value="NZ_PSZC01000043.1"/>
</dbReference>
<dbReference type="Gene3D" id="1.10.510.10">
    <property type="entry name" value="Transferase(Phosphotransferase) domain 1"/>
    <property type="match status" value="1"/>
</dbReference>
<dbReference type="PANTHER" id="PTHR12149">
    <property type="entry name" value="FRUCTOSAMINE 3 KINASE-RELATED PROTEIN"/>
    <property type="match status" value="1"/>
</dbReference>
<keyword evidence="1" id="KW-0808">Transferase</keyword>
<gene>
    <name evidence="2" type="ORF">C5E45_33645</name>
</gene>